<dbReference type="SUPFAM" id="SSF46785">
    <property type="entry name" value="Winged helix' DNA-binding domain"/>
    <property type="match status" value="1"/>
</dbReference>
<organism evidence="7 8">
    <name type="scientific">Geoalkalibacter halelectricus</name>
    <dbReference type="NCBI Taxonomy" id="2847045"/>
    <lineage>
        <taxon>Bacteria</taxon>
        <taxon>Pseudomonadati</taxon>
        <taxon>Thermodesulfobacteriota</taxon>
        <taxon>Desulfuromonadia</taxon>
        <taxon>Desulfuromonadales</taxon>
        <taxon>Geoalkalibacteraceae</taxon>
        <taxon>Geoalkalibacter</taxon>
    </lineage>
</organism>
<sequence>MTDPELRLTQMISKLRTLDFRITPQRLAVLKILAHSTGHPTIEWIYEEVRRDFPTVSLATIYKTATLLKGLGEVVELETRDGRHRFDGNKPYPHPHVICTQCKQILDFEDASLETLIREVSAKTGYEISDHQLDFFGLCPQCRKEIDPSDTLEQ</sequence>
<keyword evidence="2" id="KW-0678">Repressor</keyword>
<name>A0ABY5ZI10_9BACT</name>
<evidence type="ECO:0000256" key="1">
    <source>
        <dbReference type="ARBA" id="ARBA00007957"/>
    </source>
</evidence>
<keyword evidence="8" id="KW-1185">Reference proteome</keyword>
<dbReference type="Gene3D" id="3.30.1490.190">
    <property type="match status" value="1"/>
</dbReference>
<comment type="similarity">
    <text evidence="1">Belongs to the Fur family.</text>
</comment>
<evidence type="ECO:0000256" key="6">
    <source>
        <dbReference type="ARBA" id="ARBA00023163"/>
    </source>
</evidence>
<dbReference type="InterPro" id="IPR043135">
    <property type="entry name" value="Fur_C"/>
</dbReference>
<evidence type="ECO:0000313" key="7">
    <source>
        <dbReference type="EMBL" id="UWZ78778.1"/>
    </source>
</evidence>
<dbReference type="Gene3D" id="1.10.10.10">
    <property type="entry name" value="Winged helix-like DNA-binding domain superfamily/Winged helix DNA-binding domain"/>
    <property type="match status" value="1"/>
</dbReference>
<keyword evidence="3" id="KW-0862">Zinc</keyword>
<gene>
    <name evidence="7" type="ORF">L9S41_13970</name>
</gene>
<dbReference type="CDD" id="cd07153">
    <property type="entry name" value="Fur_like"/>
    <property type="match status" value="1"/>
</dbReference>
<evidence type="ECO:0000256" key="3">
    <source>
        <dbReference type="ARBA" id="ARBA00022833"/>
    </source>
</evidence>
<evidence type="ECO:0000313" key="8">
    <source>
        <dbReference type="Proteomes" id="UP001060414"/>
    </source>
</evidence>
<protein>
    <submittedName>
        <fullName evidence="7">Transcriptional repressor</fullName>
    </submittedName>
</protein>
<dbReference type="InterPro" id="IPR002481">
    <property type="entry name" value="FUR"/>
</dbReference>
<dbReference type="EMBL" id="CP092109">
    <property type="protein sequence ID" value="UWZ78778.1"/>
    <property type="molecule type" value="Genomic_DNA"/>
</dbReference>
<dbReference type="InterPro" id="IPR036388">
    <property type="entry name" value="WH-like_DNA-bd_sf"/>
</dbReference>
<accession>A0ABY5ZI10</accession>
<keyword evidence="5" id="KW-0238">DNA-binding</keyword>
<reference evidence="7" key="1">
    <citation type="journal article" date="2022" name="Environ. Microbiol.">
        <title>Geoalkalibacter halelectricus SAP #1 sp. nov. possessing extracellular electron transfer and mineral#reducing capabilities from a haloalkaline environment.</title>
        <authorList>
            <person name="Yadav S."/>
            <person name="Singh R."/>
            <person name="Sundharam S.S."/>
            <person name="Chaudhary S."/>
            <person name="Krishnamurthi S."/>
            <person name="Patil S.A."/>
        </authorList>
    </citation>
    <scope>NUCLEOTIDE SEQUENCE</scope>
    <source>
        <strain evidence="7">SAP-1</strain>
    </source>
</reference>
<keyword evidence="6" id="KW-0804">Transcription</keyword>
<dbReference type="PANTHER" id="PTHR33202">
    <property type="entry name" value="ZINC UPTAKE REGULATION PROTEIN"/>
    <property type="match status" value="1"/>
</dbReference>
<dbReference type="InterPro" id="IPR036390">
    <property type="entry name" value="WH_DNA-bd_sf"/>
</dbReference>
<evidence type="ECO:0000256" key="2">
    <source>
        <dbReference type="ARBA" id="ARBA00022491"/>
    </source>
</evidence>
<proteinExistence type="inferred from homology"/>
<dbReference type="Proteomes" id="UP001060414">
    <property type="component" value="Chromosome"/>
</dbReference>
<dbReference type="PANTHER" id="PTHR33202:SF7">
    <property type="entry name" value="FERRIC UPTAKE REGULATION PROTEIN"/>
    <property type="match status" value="1"/>
</dbReference>
<dbReference type="RefSeq" id="WP_260747136.1">
    <property type="nucleotide sequence ID" value="NZ_CP092109.1"/>
</dbReference>
<dbReference type="Pfam" id="PF01475">
    <property type="entry name" value="FUR"/>
    <property type="match status" value="1"/>
</dbReference>
<keyword evidence="4" id="KW-0805">Transcription regulation</keyword>
<evidence type="ECO:0000256" key="5">
    <source>
        <dbReference type="ARBA" id="ARBA00023125"/>
    </source>
</evidence>
<evidence type="ECO:0000256" key="4">
    <source>
        <dbReference type="ARBA" id="ARBA00023015"/>
    </source>
</evidence>